<evidence type="ECO:0000313" key="2">
    <source>
        <dbReference type="Proteomes" id="UP000790377"/>
    </source>
</evidence>
<proteinExistence type="predicted"/>
<evidence type="ECO:0000313" key="1">
    <source>
        <dbReference type="EMBL" id="KAH7902854.1"/>
    </source>
</evidence>
<dbReference type="EMBL" id="MU269460">
    <property type="protein sequence ID" value="KAH7902854.1"/>
    <property type="molecule type" value="Genomic_DNA"/>
</dbReference>
<comment type="caution">
    <text evidence="1">The sequence shown here is derived from an EMBL/GenBank/DDBJ whole genome shotgun (WGS) entry which is preliminary data.</text>
</comment>
<organism evidence="1 2">
    <name type="scientific">Hygrophoropsis aurantiaca</name>
    <dbReference type="NCBI Taxonomy" id="72124"/>
    <lineage>
        <taxon>Eukaryota</taxon>
        <taxon>Fungi</taxon>
        <taxon>Dikarya</taxon>
        <taxon>Basidiomycota</taxon>
        <taxon>Agaricomycotina</taxon>
        <taxon>Agaricomycetes</taxon>
        <taxon>Agaricomycetidae</taxon>
        <taxon>Boletales</taxon>
        <taxon>Coniophorineae</taxon>
        <taxon>Hygrophoropsidaceae</taxon>
        <taxon>Hygrophoropsis</taxon>
    </lineage>
</organism>
<dbReference type="Proteomes" id="UP000790377">
    <property type="component" value="Unassembled WGS sequence"/>
</dbReference>
<accession>A0ACB7ZQ89</accession>
<sequence length="243" mass="26472">MSNCFYQLPDLLAICPSKSMPPNIHAKAPEIQRHKNCGRRCSISWNLIACKNAKATIAVSFCFPKGDAKAFKAVVAFAKASGMLERLTDTATVVDARKWATLYINAFDHVIQGTKAQRSFVSLAASVNEGLGDLHRKDFLDANSAFAQGIVQEAVDRQEAQDANAKLTVDVYLATRRDTIAVKPAIVLVRSAGGLNRCSRLLDDPSVRGMEEATSDLVIIANDIYSYKKELVDDNGASHNLLT</sequence>
<feature type="non-terminal residue" evidence="1">
    <location>
        <position position="243"/>
    </location>
</feature>
<keyword evidence="2" id="KW-1185">Reference proteome</keyword>
<protein>
    <submittedName>
        <fullName evidence="1">Uncharacterized protein</fullName>
    </submittedName>
</protein>
<reference evidence="1" key="1">
    <citation type="journal article" date="2021" name="New Phytol.">
        <title>Evolutionary innovations through gain and loss of genes in the ectomycorrhizal Boletales.</title>
        <authorList>
            <person name="Wu G."/>
            <person name="Miyauchi S."/>
            <person name="Morin E."/>
            <person name="Kuo A."/>
            <person name="Drula E."/>
            <person name="Varga T."/>
            <person name="Kohler A."/>
            <person name="Feng B."/>
            <person name="Cao Y."/>
            <person name="Lipzen A."/>
            <person name="Daum C."/>
            <person name="Hundley H."/>
            <person name="Pangilinan J."/>
            <person name="Johnson J."/>
            <person name="Barry K."/>
            <person name="LaButti K."/>
            <person name="Ng V."/>
            <person name="Ahrendt S."/>
            <person name="Min B."/>
            <person name="Choi I.G."/>
            <person name="Park H."/>
            <person name="Plett J.M."/>
            <person name="Magnuson J."/>
            <person name="Spatafora J.W."/>
            <person name="Nagy L.G."/>
            <person name="Henrissat B."/>
            <person name="Grigoriev I.V."/>
            <person name="Yang Z.L."/>
            <person name="Xu J."/>
            <person name="Martin F.M."/>
        </authorList>
    </citation>
    <scope>NUCLEOTIDE SEQUENCE</scope>
    <source>
        <strain evidence="1">ATCC 28755</strain>
    </source>
</reference>
<gene>
    <name evidence="1" type="ORF">BJ138DRAFT_1108176</name>
</gene>
<name>A0ACB7ZQ89_9AGAM</name>